<accession>A0A7U6LA95</accession>
<dbReference type="GeneID" id="84804268"/>
<dbReference type="KEGG" id="lwd:JCM16777_0932"/>
<dbReference type="Gene3D" id="2.30.30.40">
    <property type="entry name" value="SH3 Domains"/>
    <property type="match status" value="1"/>
</dbReference>
<name>A0A7U6LA95_9FUSO</name>
<evidence type="ECO:0000313" key="2">
    <source>
        <dbReference type="EMBL" id="BBM42683.1"/>
    </source>
</evidence>
<evidence type="ECO:0000313" key="3">
    <source>
        <dbReference type="Proteomes" id="UP000321943"/>
    </source>
</evidence>
<dbReference type="Proteomes" id="UP000321943">
    <property type="component" value="Chromosome"/>
</dbReference>
<organism evidence="2 3">
    <name type="scientific">Leptotrichia wadei</name>
    <dbReference type="NCBI Taxonomy" id="157687"/>
    <lineage>
        <taxon>Bacteria</taxon>
        <taxon>Fusobacteriati</taxon>
        <taxon>Fusobacteriota</taxon>
        <taxon>Fusobacteriia</taxon>
        <taxon>Fusobacteriales</taxon>
        <taxon>Leptotrichiaceae</taxon>
        <taxon>Leptotrichia</taxon>
    </lineage>
</organism>
<feature type="domain" description="SH3b" evidence="1">
    <location>
        <begin position="191"/>
        <end position="257"/>
    </location>
</feature>
<protein>
    <recommendedName>
        <fullName evidence="1">SH3b domain-containing protein</fullName>
    </recommendedName>
</protein>
<dbReference type="InterPro" id="IPR003646">
    <property type="entry name" value="SH3-like_bac-type"/>
</dbReference>
<dbReference type="Pfam" id="PF08239">
    <property type="entry name" value="SH3_3"/>
    <property type="match status" value="1"/>
</dbReference>
<reference evidence="2 3" key="1">
    <citation type="submission" date="2019-07" db="EMBL/GenBank/DDBJ databases">
        <title>Complete Genome Sequence of Leptotrichia wadei Strain JCM16777.</title>
        <authorList>
            <person name="Watanabe S."/>
            <person name="Cui L."/>
        </authorList>
    </citation>
    <scope>NUCLEOTIDE SEQUENCE [LARGE SCALE GENOMIC DNA]</scope>
    <source>
        <strain evidence="2 3">JCM16777</strain>
    </source>
</reference>
<evidence type="ECO:0000259" key="1">
    <source>
        <dbReference type="PROSITE" id="PS51781"/>
    </source>
</evidence>
<proteinExistence type="predicted"/>
<dbReference type="AlphaFoldDB" id="A0A7U6LA95"/>
<dbReference type="PROSITE" id="PS51781">
    <property type="entry name" value="SH3B"/>
    <property type="match status" value="1"/>
</dbReference>
<dbReference type="RefSeq" id="WP_018499601.1">
    <property type="nucleotide sequence ID" value="NZ_AP019829.2"/>
</dbReference>
<sequence length="260" mass="29589">MRKLLLILSLFVINIVGLAYEKCNSGMIYDINVDTLNGSYLGQDETGTVIIKLSKNAKVSGTQYIDEKDVDTYGFGDLGDCTPNPKITEIHIEDAVFNSIYNNFFEIFSSKSESNPHSFKVDFTSCIDKNKVFCKIYNDKGFDGKPSGITFINQEVVDFEIHGNIIDVVRRGDFVSGYNNYEDLEEKRAKREKYIVNSPNGYVKFMRKPDNNSTIRGKVKNGKTVSLINEKGNWYYVQVLDGEEFGYVNKEYLKKKDGVK</sequence>
<dbReference type="EMBL" id="AP019829">
    <property type="protein sequence ID" value="BBM42683.1"/>
    <property type="molecule type" value="Genomic_DNA"/>
</dbReference>
<gene>
    <name evidence="2" type="ORF">JCM16777_0932</name>
</gene>